<dbReference type="NCBIfam" id="NF004629">
    <property type="entry name" value="PRK05973.1"/>
    <property type="match status" value="1"/>
</dbReference>
<feature type="domain" description="SF4 helicase" evidence="1">
    <location>
        <begin position="59"/>
        <end position="112"/>
    </location>
</feature>
<dbReference type="Pfam" id="PF03796">
    <property type="entry name" value="DnaB_C"/>
    <property type="match status" value="2"/>
</dbReference>
<dbReference type="RefSeq" id="WP_037905811.1">
    <property type="nucleotide sequence ID" value="NZ_JEMU01000003.1"/>
</dbReference>
<dbReference type="Proteomes" id="UP000027337">
    <property type="component" value="Unassembled WGS sequence"/>
</dbReference>
<proteinExistence type="predicted"/>
<dbReference type="GO" id="GO:0005829">
    <property type="term" value="C:cytosol"/>
    <property type="evidence" value="ECO:0007669"/>
    <property type="project" value="TreeGrafter"/>
</dbReference>
<organism evidence="2 3">
    <name type="scientific">Sulfitobacter mediterraneus</name>
    <dbReference type="NCBI Taxonomy" id="83219"/>
    <lineage>
        <taxon>Bacteria</taxon>
        <taxon>Pseudomonadati</taxon>
        <taxon>Pseudomonadota</taxon>
        <taxon>Alphaproteobacteria</taxon>
        <taxon>Rhodobacterales</taxon>
        <taxon>Roseobacteraceae</taxon>
        <taxon>Sulfitobacter</taxon>
    </lineage>
</organism>
<dbReference type="PANTHER" id="PTHR30153">
    <property type="entry name" value="REPLICATIVE DNA HELICASE DNAB"/>
    <property type="match status" value="1"/>
</dbReference>
<protein>
    <submittedName>
        <fullName evidence="2">DNA helicase</fullName>
    </submittedName>
</protein>
<dbReference type="AlphaFoldDB" id="A0A061STD6"/>
<dbReference type="PANTHER" id="PTHR30153:SF2">
    <property type="entry name" value="REPLICATIVE DNA HELICASE"/>
    <property type="match status" value="1"/>
</dbReference>
<dbReference type="SUPFAM" id="SSF52540">
    <property type="entry name" value="P-loop containing nucleoside triphosphate hydrolases"/>
    <property type="match status" value="1"/>
</dbReference>
<name>A0A061STD6_9RHOB</name>
<gene>
    <name evidence="2" type="ORF">PM02_04765</name>
</gene>
<keyword evidence="2" id="KW-0547">Nucleotide-binding</keyword>
<dbReference type="GO" id="GO:0005524">
    <property type="term" value="F:ATP binding"/>
    <property type="evidence" value="ECO:0007669"/>
    <property type="project" value="InterPro"/>
</dbReference>
<accession>A0A061STD6</accession>
<dbReference type="STRING" id="83219.PM02_04765"/>
<keyword evidence="2" id="KW-0378">Hydrolase</keyword>
<dbReference type="eggNOG" id="COG0305">
    <property type="taxonomic scope" value="Bacteria"/>
</dbReference>
<keyword evidence="2" id="KW-0347">Helicase</keyword>
<dbReference type="EMBL" id="JEMU01000003">
    <property type="protein sequence ID" value="KAJ04137.1"/>
    <property type="molecule type" value="Genomic_DNA"/>
</dbReference>
<evidence type="ECO:0000313" key="3">
    <source>
        <dbReference type="Proteomes" id="UP000027337"/>
    </source>
</evidence>
<dbReference type="GO" id="GO:0003678">
    <property type="term" value="F:DNA helicase activity"/>
    <property type="evidence" value="ECO:0007669"/>
    <property type="project" value="InterPro"/>
</dbReference>
<reference evidence="2 3" key="1">
    <citation type="journal article" date="2014" name="Genome Announc.">
        <title>Draft Genome Sequences of Two Isolates of the Roseobacter Group, Sulfitobacter sp. Strains 3SOLIMAR09 and 1FIGIMAR09, from Harbors of Mallorca Island (Mediterranean Sea).</title>
        <authorList>
            <person name="Mas-Llado M."/>
            <person name="Pina-Villalonga J.M."/>
            <person name="Brunet-Galmes I."/>
            <person name="Nogales B."/>
            <person name="Bosch R."/>
        </authorList>
    </citation>
    <scope>NUCLEOTIDE SEQUENCE [LARGE SCALE GENOMIC DNA]</scope>
    <source>
        <strain evidence="2 3">1FIGIMAR09</strain>
    </source>
</reference>
<dbReference type="InterPro" id="IPR027417">
    <property type="entry name" value="P-loop_NTPase"/>
</dbReference>
<keyword evidence="2" id="KW-0067">ATP-binding</keyword>
<evidence type="ECO:0000259" key="1">
    <source>
        <dbReference type="Pfam" id="PF03796"/>
    </source>
</evidence>
<dbReference type="GO" id="GO:0006260">
    <property type="term" value="P:DNA replication"/>
    <property type="evidence" value="ECO:0007669"/>
    <property type="project" value="InterPro"/>
</dbReference>
<comment type="caution">
    <text evidence="2">The sequence shown here is derived from an EMBL/GenBank/DDBJ whole genome shotgun (WGS) entry which is preliminary data.</text>
</comment>
<sequence length="233" mass="24857">MLLSAPIFVLKRKARQLARTGKLPHSAALDRIAVQEGFQNWSHLAKRDAATGRAARLLAQLDPGDLVLIGARPGEGKTVLALEILAEAAAAGQGASFLTLEYSGETLRDLLAETGLEGRAIKVDTSDGICAGHIVETHAAAPTGGVIVIDYLQRLCERRSTPDLDSQLATLKTFAKARGQTIICLSQIDRRFDGAGLNRPGLADVRLADPADLRIFDRCIFLNAGRISLQAVA</sequence>
<keyword evidence="3" id="KW-1185">Reference proteome</keyword>
<dbReference type="InterPro" id="IPR007694">
    <property type="entry name" value="DNA_helicase_DnaB-like_C"/>
</dbReference>
<feature type="domain" description="SF4 helicase" evidence="1">
    <location>
        <begin position="145"/>
        <end position="206"/>
    </location>
</feature>
<dbReference type="Gene3D" id="3.40.50.300">
    <property type="entry name" value="P-loop containing nucleotide triphosphate hydrolases"/>
    <property type="match status" value="2"/>
</dbReference>
<evidence type="ECO:0000313" key="2">
    <source>
        <dbReference type="EMBL" id="KAJ04137.1"/>
    </source>
</evidence>